<dbReference type="Pfam" id="PF02518">
    <property type="entry name" value="HATPase_c"/>
    <property type="match status" value="1"/>
</dbReference>
<feature type="signal peptide" evidence="10">
    <location>
        <begin position="1"/>
        <end position="22"/>
    </location>
</feature>
<comment type="caution">
    <text evidence="12">The sequence shown here is derived from an EMBL/GenBank/DDBJ whole genome shotgun (WGS) entry which is preliminary data.</text>
</comment>
<evidence type="ECO:0000256" key="6">
    <source>
        <dbReference type="ARBA" id="ARBA00022777"/>
    </source>
</evidence>
<dbReference type="Gene3D" id="1.20.5.1930">
    <property type="match status" value="1"/>
</dbReference>
<dbReference type="SUPFAM" id="SSF55874">
    <property type="entry name" value="ATPase domain of HSP90 chaperone/DNA topoisomerase II/histidine kinase"/>
    <property type="match status" value="1"/>
</dbReference>
<evidence type="ECO:0000259" key="11">
    <source>
        <dbReference type="PROSITE" id="PS50109"/>
    </source>
</evidence>
<keyword evidence="9" id="KW-0472">Membrane</keyword>
<evidence type="ECO:0000256" key="3">
    <source>
        <dbReference type="ARBA" id="ARBA00022553"/>
    </source>
</evidence>
<evidence type="ECO:0000256" key="5">
    <source>
        <dbReference type="ARBA" id="ARBA00022741"/>
    </source>
</evidence>
<evidence type="ECO:0000313" key="13">
    <source>
        <dbReference type="Proteomes" id="UP000279089"/>
    </source>
</evidence>
<dbReference type="RefSeq" id="WP_120514995.1">
    <property type="nucleotide sequence ID" value="NZ_QXZY01000002.1"/>
</dbReference>
<dbReference type="Gene3D" id="3.30.565.10">
    <property type="entry name" value="Histidine kinase-like ATPase, C-terminal domain"/>
    <property type="match status" value="1"/>
</dbReference>
<dbReference type="PANTHER" id="PTHR24421:SF10">
    <property type="entry name" value="NITRATE_NITRITE SENSOR PROTEIN NARQ"/>
    <property type="match status" value="1"/>
</dbReference>
<keyword evidence="3" id="KW-0597">Phosphoprotein</keyword>
<evidence type="ECO:0000313" key="12">
    <source>
        <dbReference type="EMBL" id="RPD42020.1"/>
    </source>
</evidence>
<evidence type="ECO:0000256" key="2">
    <source>
        <dbReference type="ARBA" id="ARBA00012438"/>
    </source>
</evidence>
<dbReference type="PANTHER" id="PTHR24421">
    <property type="entry name" value="NITRATE/NITRITE SENSOR PROTEIN NARX-RELATED"/>
    <property type="match status" value="1"/>
</dbReference>
<keyword evidence="13" id="KW-1185">Reference proteome</keyword>
<gene>
    <name evidence="12" type="ORF">EG028_07670</name>
</gene>
<dbReference type="GO" id="GO:0005524">
    <property type="term" value="F:ATP binding"/>
    <property type="evidence" value="ECO:0007669"/>
    <property type="project" value="UniProtKB-KW"/>
</dbReference>
<dbReference type="PROSITE" id="PS50109">
    <property type="entry name" value="HIS_KIN"/>
    <property type="match status" value="1"/>
</dbReference>
<keyword evidence="10" id="KW-0732">Signal</keyword>
<protein>
    <recommendedName>
        <fullName evidence="2">histidine kinase</fullName>
        <ecNumber evidence="2">2.7.13.3</ecNumber>
    </recommendedName>
</protein>
<dbReference type="Pfam" id="PF07730">
    <property type="entry name" value="HisKA_3"/>
    <property type="match status" value="1"/>
</dbReference>
<keyword evidence="8" id="KW-0902">Two-component regulatory system</keyword>
<dbReference type="SMART" id="SM00387">
    <property type="entry name" value="HATPase_c"/>
    <property type="match status" value="1"/>
</dbReference>
<dbReference type="InterPro" id="IPR005467">
    <property type="entry name" value="His_kinase_dom"/>
</dbReference>
<dbReference type="EMBL" id="RMBX01000003">
    <property type="protein sequence ID" value="RPD42020.1"/>
    <property type="molecule type" value="Genomic_DNA"/>
</dbReference>
<dbReference type="GO" id="GO:0046983">
    <property type="term" value="F:protein dimerization activity"/>
    <property type="evidence" value="ECO:0007669"/>
    <property type="project" value="InterPro"/>
</dbReference>
<name>A0A3N4MPK0_9BACT</name>
<reference evidence="13" key="1">
    <citation type="submission" date="2018-11" db="EMBL/GenBank/DDBJ databases">
        <title>Chitinophaga lutea sp.nov., isolate from arsenic contaminated soil.</title>
        <authorList>
            <person name="Zong Y."/>
        </authorList>
    </citation>
    <scope>NUCLEOTIDE SEQUENCE [LARGE SCALE GENOMIC DNA]</scope>
    <source>
        <strain evidence="13">YLT18</strain>
    </source>
</reference>
<keyword evidence="4" id="KW-0808">Transferase</keyword>
<feature type="chain" id="PRO_5018255071" description="histidine kinase" evidence="10">
    <location>
        <begin position="23"/>
        <end position="661"/>
    </location>
</feature>
<keyword evidence="9" id="KW-0812">Transmembrane</keyword>
<keyword evidence="9" id="KW-1133">Transmembrane helix</keyword>
<keyword evidence="6 12" id="KW-0418">Kinase</keyword>
<evidence type="ECO:0000256" key="1">
    <source>
        <dbReference type="ARBA" id="ARBA00000085"/>
    </source>
</evidence>
<dbReference type="Gene3D" id="1.25.40.10">
    <property type="entry name" value="Tetratricopeptide repeat domain"/>
    <property type="match status" value="1"/>
</dbReference>
<keyword evidence="7" id="KW-0067">ATP-binding</keyword>
<feature type="transmembrane region" description="Helical" evidence="9">
    <location>
        <begin position="404"/>
        <end position="427"/>
    </location>
</feature>
<dbReference type="EC" id="2.7.13.3" evidence="2"/>
<dbReference type="InterPro" id="IPR036890">
    <property type="entry name" value="HATPase_C_sf"/>
</dbReference>
<dbReference type="OrthoDB" id="617348at2"/>
<dbReference type="GO" id="GO:0000155">
    <property type="term" value="F:phosphorelay sensor kinase activity"/>
    <property type="evidence" value="ECO:0007669"/>
    <property type="project" value="InterPro"/>
</dbReference>
<keyword evidence="5" id="KW-0547">Nucleotide-binding</keyword>
<dbReference type="InterPro" id="IPR050482">
    <property type="entry name" value="Sensor_HK_TwoCompSys"/>
</dbReference>
<comment type="catalytic activity">
    <reaction evidence="1">
        <text>ATP + protein L-histidine = ADP + protein N-phospho-L-histidine.</text>
        <dbReference type="EC" id="2.7.13.3"/>
    </reaction>
</comment>
<organism evidence="12 13">
    <name type="scientific">Chitinophaga barathri</name>
    <dbReference type="NCBI Taxonomy" id="1647451"/>
    <lineage>
        <taxon>Bacteria</taxon>
        <taxon>Pseudomonadati</taxon>
        <taxon>Bacteroidota</taxon>
        <taxon>Chitinophagia</taxon>
        <taxon>Chitinophagales</taxon>
        <taxon>Chitinophagaceae</taxon>
        <taxon>Chitinophaga</taxon>
    </lineage>
</organism>
<dbReference type="SUPFAM" id="SSF48452">
    <property type="entry name" value="TPR-like"/>
    <property type="match status" value="1"/>
</dbReference>
<dbReference type="AlphaFoldDB" id="A0A3N4MPK0"/>
<evidence type="ECO:0000256" key="8">
    <source>
        <dbReference type="ARBA" id="ARBA00023012"/>
    </source>
</evidence>
<proteinExistence type="predicted"/>
<evidence type="ECO:0000256" key="10">
    <source>
        <dbReference type="SAM" id="SignalP"/>
    </source>
</evidence>
<evidence type="ECO:0000256" key="4">
    <source>
        <dbReference type="ARBA" id="ARBA00022679"/>
    </source>
</evidence>
<dbReference type="Proteomes" id="UP000279089">
    <property type="component" value="Unassembled WGS sequence"/>
</dbReference>
<evidence type="ECO:0000256" key="9">
    <source>
        <dbReference type="SAM" id="Phobius"/>
    </source>
</evidence>
<dbReference type="GO" id="GO:0016020">
    <property type="term" value="C:membrane"/>
    <property type="evidence" value="ECO:0007669"/>
    <property type="project" value="InterPro"/>
</dbReference>
<sequence>MKRTICLACFVVCASLWGSAQAQKSSRYADSLLLITRQSSSDSSKAAAHLLLSYFYVFRDPAQARQHLDQGRKTGAAYPLLHALSYYYGGVLFYGASDPVKSEASFLKADSLLSRINTKESISFRSKSWRNIGILRQASGDEEGFADILIHKAIPLAQQAGDSMAVGKNYLDLSLVFKNTMQYSKATGYILQSINVFRPNQAIGDLIVAYNTGAENYVLDKKYPEARTMLDSAWKLLKDYPAKEMYIDYYTAESMYYDETKDFKKSLASIDKGVALAKEYNKRYEEQRLLLQKFYTHYNQNDYTNARQVLIYLAEQPEMMGTITNRLQVFNGLAETNAGLGNMPLAYSWLKRYSQLSDSVNESKLTNDIHALEIKFNSQEKQKEIAALKIERERAALSAKNNRLINWLLGTASMLLLVVAAFSYLFYRNNKKLSEQQRLNHRQQLKEIEQQQQIHFSQAMLQGEERERRRVAGDLHDGLGGMLAGVKMNLTGLSTSTAGNGSELHKVIGQLDSSISELRRIARNMMPEALLKFGLDIALKDLCGSMMSEAVKIDFQSFGIEDDIPQDTQVTIYRIVQELLSNAIRHAQATHILVQCSQNSGTFLVTIEDNGKGFDTSLVSQAKGIGLGNVKRRVDYLHGNMEIVSAENEGTTINIELNVGE</sequence>
<feature type="domain" description="Histidine kinase" evidence="11">
    <location>
        <begin position="470"/>
        <end position="661"/>
    </location>
</feature>
<accession>A0A3N4MPK0</accession>
<evidence type="ECO:0000256" key="7">
    <source>
        <dbReference type="ARBA" id="ARBA00022840"/>
    </source>
</evidence>
<dbReference type="InterPro" id="IPR011712">
    <property type="entry name" value="Sig_transdc_His_kin_sub3_dim/P"/>
</dbReference>
<dbReference type="InterPro" id="IPR003594">
    <property type="entry name" value="HATPase_dom"/>
</dbReference>
<dbReference type="CDD" id="cd16917">
    <property type="entry name" value="HATPase_UhpB-NarQ-NarX-like"/>
    <property type="match status" value="1"/>
</dbReference>
<dbReference type="InterPro" id="IPR011990">
    <property type="entry name" value="TPR-like_helical_dom_sf"/>
</dbReference>